<dbReference type="RefSeq" id="WP_150377197.1">
    <property type="nucleotide sequence ID" value="NZ_CP044067.1"/>
</dbReference>
<dbReference type="NCBIfam" id="NF004857">
    <property type="entry name" value="PRK06210.1"/>
    <property type="match status" value="1"/>
</dbReference>
<dbReference type="GO" id="GO:0004300">
    <property type="term" value="F:enoyl-CoA hydratase activity"/>
    <property type="evidence" value="ECO:0007669"/>
    <property type="project" value="UniProtKB-EC"/>
</dbReference>
<dbReference type="Gene3D" id="1.10.12.10">
    <property type="entry name" value="Lyase 2-enoyl-coa Hydratase, Chain A, domain 2"/>
    <property type="match status" value="1"/>
</dbReference>
<dbReference type="AlphaFoldDB" id="A0A5P2HHB2"/>
<evidence type="ECO:0000313" key="2">
    <source>
        <dbReference type="EMBL" id="QET06480.1"/>
    </source>
</evidence>
<reference evidence="2 3" key="1">
    <citation type="submission" date="2019-09" db="EMBL/GenBank/DDBJ databases">
        <title>FDA dAtabase for Regulatory Grade micrObial Sequences (FDA-ARGOS): Supporting development and validation of Infectious Disease Dx tests.</title>
        <authorList>
            <person name="Sciortino C."/>
            <person name="Tallon L."/>
            <person name="Sadzewicz L."/>
            <person name="Vavikolanu K."/>
            <person name="Mehta A."/>
            <person name="Aluvathingal J."/>
            <person name="Nadendla S."/>
            <person name="Nandy P."/>
            <person name="Geyer C."/>
            <person name="Yan Y."/>
            <person name="Sichtig H."/>
        </authorList>
    </citation>
    <scope>NUCLEOTIDE SEQUENCE [LARGE SCALE GENOMIC DNA]</scope>
    <source>
        <strain evidence="2 3">FDAARGOS_664</strain>
    </source>
</reference>
<dbReference type="EMBL" id="CP044067">
    <property type="protein sequence ID" value="QET06480.1"/>
    <property type="molecule type" value="Genomic_DNA"/>
</dbReference>
<dbReference type="Pfam" id="PF00378">
    <property type="entry name" value="ECH_1"/>
    <property type="match status" value="1"/>
</dbReference>
<dbReference type="InterPro" id="IPR001753">
    <property type="entry name" value="Enoyl-CoA_hydra/iso"/>
</dbReference>
<dbReference type="OrthoDB" id="5291143at2"/>
<organism evidence="2 3">
    <name type="scientific">Cupriavidus pauculus</name>
    <dbReference type="NCBI Taxonomy" id="82633"/>
    <lineage>
        <taxon>Bacteria</taxon>
        <taxon>Pseudomonadati</taxon>
        <taxon>Pseudomonadota</taxon>
        <taxon>Betaproteobacteria</taxon>
        <taxon>Burkholderiales</taxon>
        <taxon>Burkholderiaceae</taxon>
        <taxon>Cupriavidus</taxon>
    </lineage>
</organism>
<comment type="similarity">
    <text evidence="1">Belongs to the enoyl-CoA hydratase/isomerase family.</text>
</comment>
<dbReference type="InterPro" id="IPR014748">
    <property type="entry name" value="Enoyl-CoA_hydra_C"/>
</dbReference>
<dbReference type="SUPFAM" id="SSF52096">
    <property type="entry name" value="ClpP/crotonase"/>
    <property type="match status" value="1"/>
</dbReference>
<dbReference type="CDD" id="cd06558">
    <property type="entry name" value="crotonase-like"/>
    <property type="match status" value="1"/>
</dbReference>
<sequence>MSQKTYQELTVTLAGRSGRVAIVTMNRPDKLNALTQVMETELRDAMEALDRDEEVRVIVLTGAGKGFCAGMDINALEILPPDDIRAARWMRPFDMNRRADYQTRYGYFPALRKPIISAINGAAAGLGLVFALYSDMRFASEKAAFSTAFARRGLIAEHGIGWMLPRVVGPGHAADLLYSARKVLADEALRMGLVDRVYDADALMTETVAYADDLAENVSPRSIGVIKRQLWEQPFQSLADATRVANAEMFESIQSEDFTEGVAHFIERRPARFTGR</sequence>
<dbReference type="Gene3D" id="3.90.226.10">
    <property type="entry name" value="2-enoyl-CoA Hydratase, Chain A, domain 1"/>
    <property type="match status" value="1"/>
</dbReference>
<evidence type="ECO:0000313" key="3">
    <source>
        <dbReference type="Proteomes" id="UP000322822"/>
    </source>
</evidence>
<name>A0A5P2HHB2_9BURK</name>
<dbReference type="Proteomes" id="UP000322822">
    <property type="component" value="Chromosome 2"/>
</dbReference>
<dbReference type="InterPro" id="IPR029045">
    <property type="entry name" value="ClpP/crotonase-like_dom_sf"/>
</dbReference>
<gene>
    <name evidence="2" type="ORF">FOB72_31855</name>
</gene>
<evidence type="ECO:0000256" key="1">
    <source>
        <dbReference type="ARBA" id="ARBA00005254"/>
    </source>
</evidence>
<dbReference type="PANTHER" id="PTHR43802">
    <property type="entry name" value="ENOYL-COA HYDRATASE"/>
    <property type="match status" value="1"/>
</dbReference>
<accession>A0A5P2HHB2</accession>
<dbReference type="EC" id="4.2.1.17" evidence="2"/>
<dbReference type="PANTHER" id="PTHR43802:SF1">
    <property type="entry name" value="IP11341P-RELATED"/>
    <property type="match status" value="1"/>
</dbReference>
<keyword evidence="2" id="KW-0456">Lyase</keyword>
<protein>
    <submittedName>
        <fullName evidence="2">Enoyl-CoA hydratase</fullName>
        <ecNumber evidence="2">4.2.1.17</ecNumber>
    </submittedName>
</protein>
<proteinExistence type="inferred from homology"/>